<keyword evidence="2" id="KW-1185">Reference proteome</keyword>
<dbReference type="RefSeq" id="WP_193920000.1">
    <property type="nucleotide sequence ID" value="NZ_JADEWL010000028.1"/>
</dbReference>
<sequence>MIPKRSNYQYQVGGSLENDAGSYVIRQADKELYQALKAGEFCYVLNSRQMGKSSMIVRTSNILRQERYQFTTIDLSCVSSEQISRTQWYKGIIAQLWRGFNLKENNLKSWWQKEKDFSVLERLSHFIQDVLLVQFPKDKIIIFIDEIDSILNLDFPVDDLFALICFCYHQRALNPEYYRLTFALFGVATPRDLIADRNLTLFNIGKSIQLQGFNLREAQPLVKGLENKVSNPQAILKEILAWTNGQPFLTQKLCQIIRNDEFMLIKSENEAKLKLDSLIKSKIIHNWKCQDEPEHLRTIQNRIIQQPKAEILLGIYQQILQSLAIETDINIEQTELFLSGLVIKRNNLFKVKNRIYAKVFNLNWIAKTLNQLNKNNPVIL</sequence>
<gene>
    <name evidence="1" type="ORF">IQ247_11315</name>
</gene>
<accession>A0A8J7F045</accession>
<organism evidence="1 2">
    <name type="scientific">Plectonema cf. radiosum LEGE 06105</name>
    <dbReference type="NCBI Taxonomy" id="945769"/>
    <lineage>
        <taxon>Bacteria</taxon>
        <taxon>Bacillati</taxon>
        <taxon>Cyanobacteriota</taxon>
        <taxon>Cyanophyceae</taxon>
        <taxon>Oscillatoriophycideae</taxon>
        <taxon>Oscillatoriales</taxon>
        <taxon>Microcoleaceae</taxon>
        <taxon>Plectonema</taxon>
    </lineage>
</organism>
<dbReference type="AlphaFoldDB" id="A0A8J7F045"/>
<name>A0A8J7F045_9CYAN</name>
<reference evidence="1" key="1">
    <citation type="submission" date="2020-10" db="EMBL/GenBank/DDBJ databases">
        <authorList>
            <person name="Castelo-Branco R."/>
            <person name="Eusebio N."/>
            <person name="Adriana R."/>
            <person name="Vieira A."/>
            <person name="Brugerolle De Fraissinette N."/>
            <person name="Rezende De Castro R."/>
            <person name="Schneider M.P."/>
            <person name="Vasconcelos V."/>
            <person name="Leao P.N."/>
        </authorList>
    </citation>
    <scope>NUCLEOTIDE SEQUENCE</scope>
    <source>
        <strain evidence="1">LEGE 06105</strain>
    </source>
</reference>
<comment type="caution">
    <text evidence="1">The sequence shown here is derived from an EMBL/GenBank/DDBJ whole genome shotgun (WGS) entry which is preliminary data.</text>
</comment>
<dbReference type="Proteomes" id="UP000620559">
    <property type="component" value="Unassembled WGS sequence"/>
</dbReference>
<dbReference type="EMBL" id="JADEWL010000028">
    <property type="protein sequence ID" value="MBE9213253.1"/>
    <property type="molecule type" value="Genomic_DNA"/>
</dbReference>
<dbReference type="SUPFAM" id="SSF52540">
    <property type="entry name" value="P-loop containing nucleoside triphosphate hydrolases"/>
    <property type="match status" value="1"/>
</dbReference>
<dbReference type="InterPro" id="IPR027417">
    <property type="entry name" value="P-loop_NTPase"/>
</dbReference>
<proteinExistence type="predicted"/>
<dbReference type="Pfam" id="PF14516">
    <property type="entry name" value="AAA_35"/>
    <property type="match status" value="1"/>
</dbReference>
<protein>
    <submittedName>
        <fullName evidence="1">AAA-like domain-containing protein</fullName>
    </submittedName>
</protein>
<evidence type="ECO:0000313" key="1">
    <source>
        <dbReference type="EMBL" id="MBE9213253.1"/>
    </source>
</evidence>
<evidence type="ECO:0000313" key="2">
    <source>
        <dbReference type="Proteomes" id="UP000620559"/>
    </source>
</evidence>
<dbReference type="Gene3D" id="3.40.50.300">
    <property type="entry name" value="P-loop containing nucleotide triphosphate hydrolases"/>
    <property type="match status" value="1"/>
</dbReference>